<evidence type="ECO:0000256" key="1">
    <source>
        <dbReference type="SAM" id="MobiDB-lite"/>
    </source>
</evidence>
<keyword evidence="4" id="KW-1185">Reference proteome</keyword>
<accession>A0A239K715</accession>
<dbReference type="OrthoDB" id="4008664at2"/>
<dbReference type="EMBL" id="FZOD01000026">
    <property type="protein sequence ID" value="SNT14256.1"/>
    <property type="molecule type" value="Genomic_DNA"/>
</dbReference>
<organism evidence="3 4">
    <name type="scientific">Streptosporangium subroseum</name>
    <dbReference type="NCBI Taxonomy" id="106412"/>
    <lineage>
        <taxon>Bacteria</taxon>
        <taxon>Bacillati</taxon>
        <taxon>Actinomycetota</taxon>
        <taxon>Actinomycetes</taxon>
        <taxon>Streptosporangiales</taxon>
        <taxon>Streptosporangiaceae</taxon>
        <taxon>Streptosporangium</taxon>
    </lineage>
</organism>
<sequence length="540" mass="60652">MLDTAKLLNILQVIEKRAERIHNDEHTISTYVENEILTTSIAARDNGVIYGRRGTGKTHTLKYLAEKERAKGNLVVFIDVKQDLGSTGGWYSDSTIPLAERASRLLVDIIAMIQDSLINDALNGHGDLHPLNEIFDHIGEVMVVEQEEQEIFTGREKERSETDDLKASVGKSGLSMSASISDRSLDKSSESVRIKSSGGVRYRVHFGALGKLFKHALEAHPAEQCWILLDEWSEMPISLQPYVAEMLRRIFFSLPKVTVRIAAIPHRTEWRILREGSSDYIGIEIGSDLFPILDLDEFVIFPAKSKREQKERSINFFQNLLFRHINQELKSQNLSELDSLDQLTTLLFTQITALQELIRAAEGVPRDALSIISKAAIIANDEKISTNDIRQGAHRVYKMTKAALLSSAPEARKLLDAIIGEVISKKKARAFLLNQEHVDHPLIRRLIDDRILHIIKKDYSSAGVPGIKFDVLQIDYGCYVHLLGAPSAPQGIFGAEGPSEDTLLKAFFGEKEVPRDDYRAIRRAQLDLPTKLEAIHVPKN</sequence>
<feature type="region of interest" description="Disordered" evidence="1">
    <location>
        <begin position="150"/>
        <end position="170"/>
    </location>
</feature>
<evidence type="ECO:0000313" key="3">
    <source>
        <dbReference type="EMBL" id="SNT14256.1"/>
    </source>
</evidence>
<proteinExistence type="predicted"/>
<name>A0A239K715_9ACTN</name>
<protein>
    <recommendedName>
        <fullName evidence="2">Helicase HerA-like C-terminal domain-containing protein</fullName>
    </recommendedName>
</protein>
<dbReference type="AlphaFoldDB" id="A0A239K715"/>
<dbReference type="SUPFAM" id="SSF52540">
    <property type="entry name" value="P-loop containing nucleoside triphosphate hydrolases"/>
    <property type="match status" value="1"/>
</dbReference>
<dbReference type="Proteomes" id="UP000198282">
    <property type="component" value="Unassembled WGS sequence"/>
</dbReference>
<dbReference type="RefSeq" id="WP_089209700.1">
    <property type="nucleotide sequence ID" value="NZ_FZOD01000026.1"/>
</dbReference>
<dbReference type="InterPro" id="IPR033186">
    <property type="entry name" value="HerA_C"/>
</dbReference>
<dbReference type="InterPro" id="IPR027417">
    <property type="entry name" value="P-loop_NTPase"/>
</dbReference>
<reference evidence="3 4" key="1">
    <citation type="submission" date="2017-06" db="EMBL/GenBank/DDBJ databases">
        <authorList>
            <person name="Kim H.J."/>
            <person name="Triplett B.A."/>
        </authorList>
    </citation>
    <scope>NUCLEOTIDE SEQUENCE [LARGE SCALE GENOMIC DNA]</scope>
    <source>
        <strain evidence="3 4">CGMCC 4.2132</strain>
    </source>
</reference>
<gene>
    <name evidence="3" type="ORF">SAMN05216276_102616</name>
</gene>
<feature type="compositionally biased region" description="Basic and acidic residues" evidence="1">
    <location>
        <begin position="153"/>
        <end position="166"/>
    </location>
</feature>
<dbReference type="Pfam" id="PF05872">
    <property type="entry name" value="HerA_C"/>
    <property type="match status" value="1"/>
</dbReference>
<evidence type="ECO:0000313" key="4">
    <source>
        <dbReference type="Proteomes" id="UP000198282"/>
    </source>
</evidence>
<feature type="domain" description="Helicase HerA-like C-terminal" evidence="2">
    <location>
        <begin position="35"/>
        <end position="86"/>
    </location>
</feature>
<evidence type="ECO:0000259" key="2">
    <source>
        <dbReference type="Pfam" id="PF05872"/>
    </source>
</evidence>